<dbReference type="OrthoDB" id="248923at2759"/>
<keyword evidence="2" id="KW-0418">Kinase</keyword>
<dbReference type="SUPFAM" id="SSF56112">
    <property type="entry name" value="Protein kinase-like (PK-like)"/>
    <property type="match status" value="1"/>
</dbReference>
<keyword evidence="2" id="KW-0808">Transferase</keyword>
<keyword evidence="3" id="KW-1185">Reference proteome</keyword>
<dbReference type="GO" id="GO:0044773">
    <property type="term" value="P:mitotic DNA damage checkpoint signaling"/>
    <property type="evidence" value="ECO:0007669"/>
    <property type="project" value="TreeGrafter"/>
</dbReference>
<dbReference type="Proteomes" id="UP000039865">
    <property type="component" value="Unassembled WGS sequence"/>
</dbReference>
<dbReference type="PROSITE" id="PS50011">
    <property type="entry name" value="PROTEIN_KINASE_DOM"/>
    <property type="match status" value="1"/>
</dbReference>
<dbReference type="GO" id="GO:0005524">
    <property type="term" value="F:ATP binding"/>
    <property type="evidence" value="ECO:0007669"/>
    <property type="project" value="InterPro"/>
</dbReference>
<organism evidence="2 3">
    <name type="scientific">Stylonychia lemnae</name>
    <name type="common">Ciliate</name>
    <dbReference type="NCBI Taxonomy" id="5949"/>
    <lineage>
        <taxon>Eukaryota</taxon>
        <taxon>Sar</taxon>
        <taxon>Alveolata</taxon>
        <taxon>Ciliophora</taxon>
        <taxon>Intramacronucleata</taxon>
        <taxon>Spirotrichea</taxon>
        <taxon>Stichotrichia</taxon>
        <taxon>Sporadotrichida</taxon>
        <taxon>Oxytrichidae</taxon>
        <taxon>Stylonychinae</taxon>
        <taxon>Stylonychia</taxon>
    </lineage>
</organism>
<dbReference type="GO" id="GO:0004674">
    <property type="term" value="F:protein serine/threonine kinase activity"/>
    <property type="evidence" value="ECO:0007669"/>
    <property type="project" value="TreeGrafter"/>
</dbReference>
<dbReference type="InParanoid" id="A0A078B6Q1"/>
<dbReference type="PANTHER" id="PTHR44167">
    <property type="entry name" value="OVARIAN-SPECIFIC SERINE/THREONINE-PROTEIN KINASE LOK-RELATED"/>
    <property type="match status" value="1"/>
</dbReference>
<accession>A0A078B6Q1</accession>
<sequence>MEKYVALSVKPLWDKYQFVESIDSGAFGSVYKVKNTVDNKFYAMKVQKLKKILTRAPNNYSNEMVSIIREINTFKLSHPNITQFHESYFTYDDQFAIVTELADQCSDCKHNDPDYKRYNPSSQPKCHAQRFKS</sequence>
<dbReference type="GO" id="GO:0005634">
    <property type="term" value="C:nucleus"/>
    <property type="evidence" value="ECO:0007669"/>
    <property type="project" value="TreeGrafter"/>
</dbReference>
<dbReference type="InterPro" id="IPR000719">
    <property type="entry name" value="Prot_kinase_dom"/>
</dbReference>
<dbReference type="PANTHER" id="PTHR44167:SF24">
    <property type="entry name" value="SERINE_THREONINE-PROTEIN KINASE CHK2"/>
    <property type="match status" value="1"/>
</dbReference>
<dbReference type="InterPro" id="IPR011009">
    <property type="entry name" value="Kinase-like_dom_sf"/>
</dbReference>
<proteinExistence type="predicted"/>
<dbReference type="EMBL" id="CCKQ01018267">
    <property type="protein sequence ID" value="CDW90220.1"/>
    <property type="molecule type" value="Genomic_DNA"/>
</dbReference>
<evidence type="ECO:0000313" key="3">
    <source>
        <dbReference type="Proteomes" id="UP000039865"/>
    </source>
</evidence>
<protein>
    <submittedName>
        <fullName evidence="2">Protein kinase domain containing protein</fullName>
    </submittedName>
</protein>
<feature type="domain" description="Protein kinase" evidence="1">
    <location>
        <begin position="16"/>
        <end position="133"/>
    </location>
</feature>
<evidence type="ECO:0000313" key="2">
    <source>
        <dbReference type="EMBL" id="CDW90220.1"/>
    </source>
</evidence>
<dbReference type="AlphaFoldDB" id="A0A078B6Q1"/>
<gene>
    <name evidence="2" type="primary">Contig3579.g3824</name>
    <name evidence="2" type="ORF">STYLEM_19361</name>
</gene>
<dbReference type="Gene3D" id="3.30.200.20">
    <property type="entry name" value="Phosphorylase Kinase, domain 1"/>
    <property type="match status" value="1"/>
</dbReference>
<name>A0A078B6Q1_STYLE</name>
<evidence type="ECO:0000259" key="1">
    <source>
        <dbReference type="PROSITE" id="PS50011"/>
    </source>
</evidence>
<reference evidence="2 3" key="1">
    <citation type="submission" date="2014-06" db="EMBL/GenBank/DDBJ databases">
        <authorList>
            <person name="Swart Estienne"/>
        </authorList>
    </citation>
    <scope>NUCLEOTIDE SEQUENCE [LARGE SCALE GENOMIC DNA]</scope>
    <source>
        <strain evidence="2 3">130c</strain>
    </source>
</reference>
<dbReference type="Pfam" id="PF00069">
    <property type="entry name" value="Pkinase"/>
    <property type="match status" value="1"/>
</dbReference>